<dbReference type="Proteomes" id="UP000623129">
    <property type="component" value="Unassembled WGS sequence"/>
</dbReference>
<proteinExistence type="predicted"/>
<dbReference type="Pfam" id="PF00646">
    <property type="entry name" value="F-box"/>
    <property type="match status" value="1"/>
</dbReference>
<accession>A0A833UYW6</accession>
<keyword evidence="3" id="KW-1185">Reference proteome</keyword>
<dbReference type="PANTHER" id="PTHR34145">
    <property type="entry name" value="OS02G0105600 PROTEIN"/>
    <property type="match status" value="1"/>
</dbReference>
<evidence type="ECO:0000259" key="1">
    <source>
        <dbReference type="PROSITE" id="PS50181"/>
    </source>
</evidence>
<evidence type="ECO:0000313" key="2">
    <source>
        <dbReference type="EMBL" id="KAF3320591.1"/>
    </source>
</evidence>
<dbReference type="PROSITE" id="PS50181">
    <property type="entry name" value="FBOX"/>
    <property type="match status" value="1"/>
</dbReference>
<dbReference type="Pfam" id="PF24758">
    <property type="entry name" value="LRR_At5g56370"/>
    <property type="match status" value="1"/>
</dbReference>
<dbReference type="InterPro" id="IPR053772">
    <property type="entry name" value="At1g61320/At1g61330-like"/>
</dbReference>
<dbReference type="InterPro" id="IPR032675">
    <property type="entry name" value="LRR_dom_sf"/>
</dbReference>
<protein>
    <submittedName>
        <fullName evidence="2">F-box/FBD/LRR-repeat protein</fullName>
    </submittedName>
</protein>
<gene>
    <name evidence="2" type="ORF">FCM35_KLT15287</name>
</gene>
<organism evidence="2 3">
    <name type="scientific">Carex littledalei</name>
    <dbReference type="NCBI Taxonomy" id="544730"/>
    <lineage>
        <taxon>Eukaryota</taxon>
        <taxon>Viridiplantae</taxon>
        <taxon>Streptophyta</taxon>
        <taxon>Embryophyta</taxon>
        <taxon>Tracheophyta</taxon>
        <taxon>Spermatophyta</taxon>
        <taxon>Magnoliopsida</taxon>
        <taxon>Liliopsida</taxon>
        <taxon>Poales</taxon>
        <taxon>Cyperaceae</taxon>
        <taxon>Cyperoideae</taxon>
        <taxon>Cariceae</taxon>
        <taxon>Carex</taxon>
        <taxon>Carex subgen. Euthyceras</taxon>
    </lineage>
</organism>
<dbReference type="SUPFAM" id="SSF52058">
    <property type="entry name" value="L domain-like"/>
    <property type="match status" value="1"/>
</dbReference>
<dbReference type="SMART" id="SM00256">
    <property type="entry name" value="FBOX"/>
    <property type="match status" value="1"/>
</dbReference>
<dbReference type="OrthoDB" id="641446at2759"/>
<dbReference type="EMBL" id="SWLB01000029">
    <property type="protein sequence ID" value="KAF3320591.1"/>
    <property type="molecule type" value="Genomic_DNA"/>
</dbReference>
<dbReference type="Gene3D" id="1.20.1280.50">
    <property type="match status" value="1"/>
</dbReference>
<comment type="caution">
    <text evidence="2">The sequence shown here is derived from an EMBL/GenBank/DDBJ whole genome shotgun (WGS) entry which is preliminary data.</text>
</comment>
<evidence type="ECO:0000313" key="3">
    <source>
        <dbReference type="Proteomes" id="UP000623129"/>
    </source>
</evidence>
<dbReference type="InterPro" id="IPR036047">
    <property type="entry name" value="F-box-like_dom_sf"/>
</dbReference>
<dbReference type="SUPFAM" id="SSF81383">
    <property type="entry name" value="F-box domain"/>
    <property type="match status" value="1"/>
</dbReference>
<dbReference type="AlphaFoldDB" id="A0A833UYW6"/>
<reference evidence="2" key="1">
    <citation type="submission" date="2020-01" db="EMBL/GenBank/DDBJ databases">
        <title>Genome sequence of Kobresia littledalei, the first chromosome-level genome in the family Cyperaceae.</title>
        <authorList>
            <person name="Qu G."/>
        </authorList>
    </citation>
    <scope>NUCLEOTIDE SEQUENCE</scope>
    <source>
        <strain evidence="2">C.B.Clarke</strain>
        <tissue evidence="2">Leaf</tissue>
    </source>
</reference>
<dbReference type="Gene3D" id="3.80.10.10">
    <property type="entry name" value="Ribonuclease Inhibitor"/>
    <property type="match status" value="1"/>
</dbReference>
<sequence length="395" mass="45494">MSESSTSNLPSEVIEHIISLLTARDVVRSSVLSKQWKCFWRSNMNWRFTSSDYPRRKPEATKKFLEFINDVIFFHKGPGIQKMSINLARHGDFHWPAVMWMDYLASNHPITELDLNIGPVVPPVSLFSCTSLVILRLALHNARVKIPAEIKLTSLKELCLENANFAESKDAQRLLDGCSTLNKLEFQNCTGNPLYDMDLRINLLELRVFIFNSSSEYIHVHVAAMNLEKFDFIGRNLTMSEGVHFSFLKDVRLDEFQWLNNYRIFNRRKPTKETANKMLKTVSSLKMAENILLGEWCTEVTRIDATELLDGEVHLHLNHIEMDSFTGSEVEMRLVERLVGCCPQLRRLNINLYCKLEQPIRRAVRSGVRSIKKLSPTLIVSVRSETINGSLKYLC</sequence>
<name>A0A833UYW6_9POAL</name>
<feature type="domain" description="F-box" evidence="1">
    <location>
        <begin position="3"/>
        <end position="49"/>
    </location>
</feature>
<dbReference type="InterPro" id="IPR055411">
    <property type="entry name" value="LRR_FXL15/At3g58940/PEG3-like"/>
</dbReference>
<dbReference type="InterPro" id="IPR001810">
    <property type="entry name" value="F-box_dom"/>
</dbReference>